<proteinExistence type="inferred from homology"/>
<evidence type="ECO:0000313" key="3">
    <source>
        <dbReference type="EMBL" id="TSC93728.1"/>
    </source>
</evidence>
<dbReference type="InterPro" id="IPR006321">
    <property type="entry name" value="PilT/PilU"/>
</dbReference>
<dbReference type="EMBL" id="VMGI01000012">
    <property type="protein sequence ID" value="TSC93728.1"/>
    <property type="molecule type" value="Genomic_DNA"/>
</dbReference>
<dbReference type="NCBIfam" id="TIGR01420">
    <property type="entry name" value="pilT_fam"/>
    <property type="match status" value="1"/>
</dbReference>
<organism evidence="3 4">
    <name type="scientific">Candidatus Berkelbacteria bacterium Licking1014_85</name>
    <dbReference type="NCBI Taxonomy" id="2017148"/>
    <lineage>
        <taxon>Bacteria</taxon>
        <taxon>Candidatus Berkelbacteria</taxon>
    </lineage>
</organism>
<comment type="similarity">
    <text evidence="1">Belongs to the GSP E family.</text>
</comment>
<name>A0A554LLI5_9BACT</name>
<dbReference type="PANTHER" id="PTHR30486">
    <property type="entry name" value="TWITCHING MOTILITY PROTEIN PILT"/>
    <property type="match status" value="1"/>
</dbReference>
<feature type="domain" description="Bacterial type II secretion system protein E" evidence="2">
    <location>
        <begin position="13"/>
        <end position="276"/>
    </location>
</feature>
<protein>
    <submittedName>
        <fullName evidence="3">Twitching motility protein</fullName>
    </submittedName>
</protein>
<comment type="caution">
    <text evidence="3">The sequence shown here is derived from an EMBL/GenBank/DDBJ whole genome shotgun (WGS) entry which is preliminary data.</text>
</comment>
<dbReference type="Gene3D" id="3.30.450.90">
    <property type="match status" value="1"/>
</dbReference>
<dbReference type="AlphaFoldDB" id="A0A554LLI5"/>
<evidence type="ECO:0000313" key="4">
    <source>
        <dbReference type="Proteomes" id="UP000315589"/>
    </source>
</evidence>
<dbReference type="Pfam" id="PF00437">
    <property type="entry name" value="T2SSE"/>
    <property type="match status" value="1"/>
</dbReference>
<dbReference type="CDD" id="cd01131">
    <property type="entry name" value="PilT"/>
    <property type="match status" value="1"/>
</dbReference>
<dbReference type="PANTHER" id="PTHR30486:SF16">
    <property type="entry name" value="TWITCHING MOTILITY PROTEIN PILT"/>
    <property type="match status" value="1"/>
</dbReference>
<dbReference type="Proteomes" id="UP000315589">
    <property type="component" value="Unassembled WGS sequence"/>
</dbReference>
<evidence type="ECO:0000256" key="1">
    <source>
        <dbReference type="ARBA" id="ARBA00006611"/>
    </source>
</evidence>
<sequence length="355" mass="38860">MEGKSNSNISVLLNYAISNGASDILLTADYPPVVRINNKLYAVRGHNKLSGKDIVEIIKNSLDEIRWEKLIVDKEIDFSFSYSEMRVRGNAFYQKGSLAVSLRLISHTIKTFSELGLPPILEKFSLASSGLVLITGPAGHGISTTMAAIIDYINSNVSKHIITIENPIEYVYQYKKSVISQREVGTDTSSFESALKNAVKEDPNVIMISDFENPETISLALNLAEVGHLVLASMQTNSIASTVSRFIDFFPPTSQSQIQQMLSNVLVGITSQRLVASTKGGRIAACEVMLANPAIRAIIKEGKIHQLDNIIATSASEGMTTLDNVLASMVSKNEISIDEALAWARNTKTLKEMIY</sequence>
<evidence type="ECO:0000259" key="2">
    <source>
        <dbReference type="Pfam" id="PF00437"/>
    </source>
</evidence>
<dbReference type="InterPro" id="IPR001482">
    <property type="entry name" value="T2SS/T4SS_dom"/>
</dbReference>
<dbReference type="GO" id="GO:0005524">
    <property type="term" value="F:ATP binding"/>
    <property type="evidence" value="ECO:0007669"/>
    <property type="project" value="InterPro"/>
</dbReference>
<dbReference type="GO" id="GO:0016887">
    <property type="term" value="F:ATP hydrolysis activity"/>
    <property type="evidence" value="ECO:0007669"/>
    <property type="project" value="InterPro"/>
</dbReference>
<dbReference type="SUPFAM" id="SSF52540">
    <property type="entry name" value="P-loop containing nucleoside triphosphate hydrolases"/>
    <property type="match status" value="1"/>
</dbReference>
<reference evidence="3 4" key="1">
    <citation type="submission" date="2017-07" db="EMBL/GenBank/DDBJ databases">
        <title>Mechanisms for carbon and nitrogen cycling indicate functional differentiation within the Candidate Phyla Radiation.</title>
        <authorList>
            <person name="Danczak R.E."/>
            <person name="Johnston M.D."/>
            <person name="Kenah C."/>
            <person name="Slattery M."/>
            <person name="Wrighton K.C."/>
            <person name="Wilkins M.J."/>
        </authorList>
    </citation>
    <scope>NUCLEOTIDE SEQUENCE [LARGE SCALE GENOMIC DNA]</scope>
    <source>
        <strain evidence="3">Licking1014_85</strain>
    </source>
</reference>
<dbReference type="InterPro" id="IPR027417">
    <property type="entry name" value="P-loop_NTPase"/>
</dbReference>
<gene>
    <name evidence="3" type="ORF">CEN91_131</name>
</gene>
<dbReference type="Gene3D" id="3.40.50.300">
    <property type="entry name" value="P-loop containing nucleotide triphosphate hydrolases"/>
    <property type="match status" value="1"/>
</dbReference>
<accession>A0A554LLI5</accession>
<dbReference type="InterPro" id="IPR050921">
    <property type="entry name" value="T4SS_GSP_E_ATPase"/>
</dbReference>